<reference evidence="3" key="1">
    <citation type="journal article" date="2021" name="Genome Biol. Evol.">
        <title>The assembled and annotated genome of the fairy-ring fungus Marasmius oreades.</title>
        <authorList>
            <person name="Hiltunen M."/>
            <person name="Ament-Velasquez S.L."/>
            <person name="Johannesson H."/>
        </authorList>
    </citation>
    <scope>NUCLEOTIDE SEQUENCE</scope>
    <source>
        <strain evidence="3">03SP1</strain>
    </source>
</reference>
<evidence type="ECO:0000256" key="1">
    <source>
        <dbReference type="SAM" id="SignalP"/>
    </source>
</evidence>
<evidence type="ECO:0000313" key="4">
    <source>
        <dbReference type="Proteomes" id="UP001049176"/>
    </source>
</evidence>
<dbReference type="Pfam" id="PF24855">
    <property type="entry name" value="DUF7729"/>
    <property type="match status" value="1"/>
</dbReference>
<evidence type="ECO:0000313" key="3">
    <source>
        <dbReference type="EMBL" id="KAG7087741.1"/>
    </source>
</evidence>
<gene>
    <name evidence="3" type="ORF">E1B28_013684</name>
</gene>
<comment type="caution">
    <text evidence="3">The sequence shown here is derived from an EMBL/GenBank/DDBJ whole genome shotgun (WGS) entry which is preliminary data.</text>
</comment>
<keyword evidence="1" id="KW-0732">Signal</keyword>
<name>A0A9P7RR54_9AGAR</name>
<evidence type="ECO:0000259" key="2">
    <source>
        <dbReference type="Pfam" id="PF24855"/>
    </source>
</evidence>
<sequence length="295" mass="31009">MLHSLAIVSLLGPVVLALSVANVSPTCGSFLNSLDADDSLKDCTSSLANATAAYGAAKDNSKPITKDSITSTLDSICKPNVGCSDTVMKAKLSQFYANCGPELTTNNNNDVIELYDTVYSYIPLKQSICTKDDSGTYCVLKTSNVVQSQPTVLTKLQQYLWNTGPSALSKRADSAAPNMSTLSTTNTAFLLLSASLDYNTLCTSCTRNIMTKYMSWQSDSLYAPGLQASLLLSGETTLYEGITKTCGPQFMSSSVQAAGGLGKGSSSSNGSLKTFGLDLLAVSISVVTMAFATTL</sequence>
<dbReference type="EMBL" id="CM032189">
    <property type="protein sequence ID" value="KAG7087741.1"/>
    <property type="molecule type" value="Genomic_DNA"/>
</dbReference>
<dbReference type="GeneID" id="66082759"/>
<feature type="chain" id="PRO_5040373363" description="DUF7729 domain-containing protein" evidence="1">
    <location>
        <begin position="18"/>
        <end position="295"/>
    </location>
</feature>
<dbReference type="RefSeq" id="XP_043004212.1">
    <property type="nucleotide sequence ID" value="XM_043158857.1"/>
</dbReference>
<proteinExistence type="predicted"/>
<dbReference type="Proteomes" id="UP001049176">
    <property type="component" value="Chromosome 9"/>
</dbReference>
<feature type="domain" description="DUF7729" evidence="2">
    <location>
        <begin position="23"/>
        <end position="143"/>
    </location>
</feature>
<accession>A0A9P7RR54</accession>
<dbReference type="KEGG" id="more:E1B28_013684"/>
<dbReference type="InterPro" id="IPR056146">
    <property type="entry name" value="DUF7729"/>
</dbReference>
<dbReference type="OrthoDB" id="5588482at2759"/>
<feature type="signal peptide" evidence="1">
    <location>
        <begin position="1"/>
        <end position="17"/>
    </location>
</feature>
<dbReference type="AlphaFoldDB" id="A0A9P7RR54"/>
<keyword evidence="4" id="KW-1185">Reference proteome</keyword>
<organism evidence="3 4">
    <name type="scientific">Marasmius oreades</name>
    <name type="common">fairy-ring Marasmius</name>
    <dbReference type="NCBI Taxonomy" id="181124"/>
    <lineage>
        <taxon>Eukaryota</taxon>
        <taxon>Fungi</taxon>
        <taxon>Dikarya</taxon>
        <taxon>Basidiomycota</taxon>
        <taxon>Agaricomycotina</taxon>
        <taxon>Agaricomycetes</taxon>
        <taxon>Agaricomycetidae</taxon>
        <taxon>Agaricales</taxon>
        <taxon>Marasmiineae</taxon>
        <taxon>Marasmiaceae</taxon>
        <taxon>Marasmius</taxon>
    </lineage>
</organism>
<protein>
    <recommendedName>
        <fullName evidence="2">DUF7729 domain-containing protein</fullName>
    </recommendedName>
</protein>